<keyword evidence="3" id="KW-1185">Reference proteome</keyword>
<dbReference type="AlphaFoldDB" id="A0AAV9ZYN8"/>
<feature type="compositionally biased region" description="Basic and acidic residues" evidence="1">
    <location>
        <begin position="47"/>
        <end position="62"/>
    </location>
</feature>
<evidence type="ECO:0000256" key="1">
    <source>
        <dbReference type="SAM" id="MobiDB-lite"/>
    </source>
</evidence>
<accession>A0AAV9ZYN8</accession>
<gene>
    <name evidence="2" type="ORF">R3P38DRAFT_3222814</name>
</gene>
<comment type="caution">
    <text evidence="2">The sequence shown here is derived from an EMBL/GenBank/DDBJ whole genome shotgun (WGS) entry which is preliminary data.</text>
</comment>
<sequence>MRVGGRFEGSVADFYYARDHACPFKILVEPLSKPKVLLTRSDLEEYRRAQDDEKASDAEEHSSPMPQASQSSTSSAASALSTTSTISRLVLRTSSNLQAIAAHFNWGGTVLADGMHPRHQVGQLLLAPSFTISLECSKVRECLSPVDHQSNQCTEDPSVHPAWNMDEPHVTLQVYDQRLYPRCLDRTFNFLNFMYKLLGQA</sequence>
<proteinExistence type="predicted"/>
<dbReference type="Proteomes" id="UP001362999">
    <property type="component" value="Unassembled WGS sequence"/>
</dbReference>
<reference evidence="2 3" key="1">
    <citation type="journal article" date="2024" name="J Genomics">
        <title>Draft genome sequencing and assembly of Favolaschia claudopus CIRM-BRFM 2984 isolated from oak limbs.</title>
        <authorList>
            <person name="Navarro D."/>
            <person name="Drula E."/>
            <person name="Chaduli D."/>
            <person name="Cazenave R."/>
            <person name="Ahrendt S."/>
            <person name="Wang J."/>
            <person name="Lipzen A."/>
            <person name="Daum C."/>
            <person name="Barry K."/>
            <person name="Grigoriev I.V."/>
            <person name="Favel A."/>
            <person name="Rosso M.N."/>
            <person name="Martin F."/>
        </authorList>
    </citation>
    <scope>NUCLEOTIDE SEQUENCE [LARGE SCALE GENOMIC DNA]</scope>
    <source>
        <strain evidence="2 3">CIRM-BRFM 2984</strain>
    </source>
</reference>
<dbReference type="EMBL" id="JAWWNJ010000099">
    <property type="protein sequence ID" value="KAK6996201.1"/>
    <property type="molecule type" value="Genomic_DNA"/>
</dbReference>
<evidence type="ECO:0000313" key="3">
    <source>
        <dbReference type="Proteomes" id="UP001362999"/>
    </source>
</evidence>
<organism evidence="2 3">
    <name type="scientific">Favolaschia claudopus</name>
    <dbReference type="NCBI Taxonomy" id="2862362"/>
    <lineage>
        <taxon>Eukaryota</taxon>
        <taxon>Fungi</taxon>
        <taxon>Dikarya</taxon>
        <taxon>Basidiomycota</taxon>
        <taxon>Agaricomycotina</taxon>
        <taxon>Agaricomycetes</taxon>
        <taxon>Agaricomycetidae</taxon>
        <taxon>Agaricales</taxon>
        <taxon>Marasmiineae</taxon>
        <taxon>Mycenaceae</taxon>
        <taxon>Favolaschia</taxon>
    </lineage>
</organism>
<feature type="compositionally biased region" description="Low complexity" evidence="1">
    <location>
        <begin position="63"/>
        <end position="76"/>
    </location>
</feature>
<feature type="region of interest" description="Disordered" evidence="1">
    <location>
        <begin position="47"/>
        <end position="76"/>
    </location>
</feature>
<evidence type="ECO:0000313" key="2">
    <source>
        <dbReference type="EMBL" id="KAK6996201.1"/>
    </source>
</evidence>
<name>A0AAV9ZYN8_9AGAR</name>
<protein>
    <submittedName>
        <fullName evidence="2">Uncharacterized protein</fullName>
    </submittedName>
</protein>